<dbReference type="GO" id="GO:0016491">
    <property type="term" value="F:oxidoreductase activity"/>
    <property type="evidence" value="ECO:0007669"/>
    <property type="project" value="InterPro"/>
</dbReference>
<dbReference type="EMBL" id="KL198096">
    <property type="protein sequence ID" value="KDQ08048.1"/>
    <property type="molecule type" value="Genomic_DNA"/>
</dbReference>
<name>A0A067LXC8_BOTB1</name>
<protein>
    <recommendedName>
        <fullName evidence="2">Fatty acid desaturase domain-containing protein</fullName>
    </recommendedName>
</protein>
<dbReference type="STRING" id="930990.A0A067LXC8"/>
<feature type="transmembrane region" description="Helical" evidence="1">
    <location>
        <begin position="211"/>
        <end position="230"/>
    </location>
</feature>
<feature type="transmembrane region" description="Helical" evidence="1">
    <location>
        <begin position="260"/>
        <end position="280"/>
    </location>
</feature>
<dbReference type="InterPro" id="IPR005804">
    <property type="entry name" value="FA_desaturase_dom"/>
</dbReference>
<dbReference type="InterPro" id="IPR012171">
    <property type="entry name" value="Fatty_acid_desaturase"/>
</dbReference>
<evidence type="ECO:0000256" key="1">
    <source>
        <dbReference type="SAM" id="Phobius"/>
    </source>
</evidence>
<evidence type="ECO:0000259" key="2">
    <source>
        <dbReference type="Pfam" id="PF00487"/>
    </source>
</evidence>
<feature type="domain" description="Fatty acid desaturase" evidence="2">
    <location>
        <begin position="94"/>
        <end position="391"/>
    </location>
</feature>
<dbReference type="GO" id="GO:0006629">
    <property type="term" value="P:lipid metabolic process"/>
    <property type="evidence" value="ECO:0007669"/>
    <property type="project" value="InterPro"/>
</dbReference>
<gene>
    <name evidence="3" type="ORF">BOTBODRAFT_139354</name>
</gene>
<dbReference type="CDD" id="cd03507">
    <property type="entry name" value="Delta12-FADS-like"/>
    <property type="match status" value="1"/>
</dbReference>
<dbReference type="InParanoid" id="A0A067LXC8"/>
<evidence type="ECO:0000313" key="3">
    <source>
        <dbReference type="EMBL" id="KDQ08048.1"/>
    </source>
</evidence>
<feature type="transmembrane region" description="Helical" evidence="1">
    <location>
        <begin position="51"/>
        <end position="74"/>
    </location>
</feature>
<dbReference type="OrthoDB" id="1461976at2759"/>
<reference evidence="4" key="1">
    <citation type="journal article" date="2014" name="Proc. Natl. Acad. Sci. U.S.A.">
        <title>Extensive sampling of basidiomycete genomes demonstrates inadequacy of the white-rot/brown-rot paradigm for wood decay fungi.</title>
        <authorList>
            <person name="Riley R."/>
            <person name="Salamov A.A."/>
            <person name="Brown D.W."/>
            <person name="Nagy L.G."/>
            <person name="Floudas D."/>
            <person name="Held B.W."/>
            <person name="Levasseur A."/>
            <person name="Lombard V."/>
            <person name="Morin E."/>
            <person name="Otillar R."/>
            <person name="Lindquist E.A."/>
            <person name="Sun H."/>
            <person name="LaButti K.M."/>
            <person name="Schmutz J."/>
            <person name="Jabbour D."/>
            <person name="Luo H."/>
            <person name="Baker S.E."/>
            <person name="Pisabarro A.G."/>
            <person name="Walton J.D."/>
            <person name="Blanchette R.A."/>
            <person name="Henrissat B."/>
            <person name="Martin F."/>
            <person name="Cullen D."/>
            <person name="Hibbett D.S."/>
            <person name="Grigoriev I.V."/>
        </authorList>
    </citation>
    <scope>NUCLEOTIDE SEQUENCE [LARGE SCALE GENOMIC DNA]</scope>
    <source>
        <strain evidence="4">FD-172 SS1</strain>
    </source>
</reference>
<feature type="transmembrane region" description="Helical" evidence="1">
    <location>
        <begin position="287"/>
        <end position="307"/>
    </location>
</feature>
<dbReference type="Proteomes" id="UP000027195">
    <property type="component" value="Unassembled WGS sequence"/>
</dbReference>
<dbReference type="Pfam" id="PF00487">
    <property type="entry name" value="FA_desaturase"/>
    <property type="match status" value="1"/>
</dbReference>
<keyword evidence="1" id="KW-1133">Transmembrane helix</keyword>
<feature type="transmembrane region" description="Helical" evidence="1">
    <location>
        <begin position="94"/>
        <end position="112"/>
    </location>
</feature>
<keyword evidence="1" id="KW-0472">Membrane</keyword>
<accession>A0A067LXC8</accession>
<sequence>MSLVDNASLIQRDGDEDEIEKWTVPDLTVKDLLSVIPAHCWERSTLRSASYVVWDFFLLGLFLTATLHAEPYIAPAYIGFPHPALYSLARFSLWSIYGFGAGLVGTGLWIIAHECGHGAFSKSRTINHVVGWFLHSGLGVPYHSWRITHAKHHAYNGHLTLDQVFVPRTRSEHSASLPAFDSAREDLDGTPSKVQKALQEELREALHDAPLVAMAYCAVVLLFGWPWYLLANVSGQRKHKGASHFSPKAPFFAPTQSNQILISDFGIIIWLGALISWAYLRGASEMIKIYLVPYLWVNHWIVLITFLQHTDPIVPHYRASSFTFPRGALSTLDRNLLGGDGFFGKITGWIGATTTHGISETHVAHHVASKIPHYHAWEASAALKVRLASAGYSFEGRPGTWGEIYRVWNACKFVEDEGDVVFYKDARGIARRAAVFSDNNVSDSGVELQ</sequence>
<evidence type="ECO:0000313" key="4">
    <source>
        <dbReference type="Proteomes" id="UP000027195"/>
    </source>
</evidence>
<organism evidence="3 4">
    <name type="scientific">Botryobasidium botryosum (strain FD-172 SS1)</name>
    <dbReference type="NCBI Taxonomy" id="930990"/>
    <lineage>
        <taxon>Eukaryota</taxon>
        <taxon>Fungi</taxon>
        <taxon>Dikarya</taxon>
        <taxon>Basidiomycota</taxon>
        <taxon>Agaricomycotina</taxon>
        <taxon>Agaricomycetes</taxon>
        <taxon>Cantharellales</taxon>
        <taxon>Botryobasidiaceae</taxon>
        <taxon>Botryobasidium</taxon>
    </lineage>
</organism>
<keyword evidence="4" id="KW-1185">Reference proteome</keyword>
<dbReference type="PANTHER" id="PTHR32100">
    <property type="entry name" value="OMEGA-6 FATTY ACID DESATURASE, CHLOROPLASTIC"/>
    <property type="match status" value="1"/>
</dbReference>
<dbReference type="AlphaFoldDB" id="A0A067LXC8"/>
<keyword evidence="1" id="KW-0812">Transmembrane</keyword>
<proteinExistence type="predicted"/>
<dbReference type="HOGENOM" id="CLU_033094_0_0_1"/>